<organism evidence="1 2">
    <name type="scientific">Plebeiibacterium sediminum</name>
    <dbReference type="NCBI Taxonomy" id="2992112"/>
    <lineage>
        <taxon>Bacteria</taxon>
        <taxon>Pseudomonadati</taxon>
        <taxon>Bacteroidota</taxon>
        <taxon>Bacteroidia</taxon>
        <taxon>Marinilabiliales</taxon>
        <taxon>Marinilabiliaceae</taxon>
        <taxon>Plebeiibacterium</taxon>
    </lineage>
</organism>
<sequence length="146" mass="17272">MKSNFYRMYPEYNFAVVKLQSEFLYLEELDKLNNEYKLDPNYSKIHYLVIIIDEKSRPNFKISDLGRLSKKYNTEPQENNHKSVVWVVSRPIITALAHLFILKTKDNSSYCSTTKKAYRLLEAPFDYDTFSHLIETAVEVNNKCDK</sequence>
<dbReference type="AlphaFoldDB" id="A0AAE3M264"/>
<reference evidence="1" key="1">
    <citation type="submission" date="2022-10" db="EMBL/GenBank/DDBJ databases">
        <authorList>
            <person name="Yu W.X."/>
        </authorList>
    </citation>
    <scope>NUCLEOTIDE SEQUENCE</scope>
    <source>
        <strain evidence="1">AAT</strain>
    </source>
</reference>
<dbReference type="RefSeq" id="WP_301189158.1">
    <property type="nucleotide sequence ID" value="NZ_JAPDPJ010000004.1"/>
</dbReference>
<comment type="caution">
    <text evidence="1">The sequence shown here is derived from an EMBL/GenBank/DDBJ whole genome shotgun (WGS) entry which is preliminary data.</text>
</comment>
<accession>A0AAE3M264</accession>
<evidence type="ECO:0000313" key="1">
    <source>
        <dbReference type="EMBL" id="MCW3785586.1"/>
    </source>
</evidence>
<dbReference type="Proteomes" id="UP001209229">
    <property type="component" value="Unassembled WGS sequence"/>
</dbReference>
<keyword evidence="2" id="KW-1185">Reference proteome</keyword>
<evidence type="ECO:0000313" key="2">
    <source>
        <dbReference type="Proteomes" id="UP001209229"/>
    </source>
</evidence>
<dbReference type="EMBL" id="JAPDPJ010000004">
    <property type="protein sequence ID" value="MCW3785586.1"/>
    <property type="molecule type" value="Genomic_DNA"/>
</dbReference>
<name>A0AAE3M264_9BACT</name>
<protein>
    <submittedName>
        <fullName evidence="1">Uncharacterized protein</fullName>
    </submittedName>
</protein>
<proteinExistence type="predicted"/>
<gene>
    <name evidence="1" type="ORF">OM075_03870</name>
</gene>